<dbReference type="InterPro" id="IPR026856">
    <property type="entry name" value="Sialidase_fam"/>
</dbReference>
<feature type="domain" description="Vibrio cholerae neuraminidase lectin-like" evidence="5">
    <location>
        <begin position="69"/>
        <end position="216"/>
    </location>
</feature>
<dbReference type="GO" id="GO:0033691">
    <property type="term" value="F:sialic acid binding"/>
    <property type="evidence" value="ECO:0007669"/>
    <property type="project" value="InterPro"/>
</dbReference>
<dbReference type="InterPro" id="IPR011040">
    <property type="entry name" value="Sialidase"/>
</dbReference>
<comment type="similarity">
    <text evidence="2">Belongs to the glycosyl hydrolase 33 family.</text>
</comment>
<dbReference type="GO" id="GO:0016020">
    <property type="term" value="C:membrane"/>
    <property type="evidence" value="ECO:0007669"/>
    <property type="project" value="TreeGrafter"/>
</dbReference>
<evidence type="ECO:0000313" key="8">
    <source>
        <dbReference type="Proteomes" id="UP001155546"/>
    </source>
</evidence>
<keyword evidence="7" id="KW-0378">Hydrolase</keyword>
<dbReference type="GO" id="GO:0005737">
    <property type="term" value="C:cytoplasm"/>
    <property type="evidence" value="ECO:0007669"/>
    <property type="project" value="TreeGrafter"/>
</dbReference>
<dbReference type="PANTHER" id="PTHR10628">
    <property type="entry name" value="SIALIDASE"/>
    <property type="match status" value="1"/>
</dbReference>
<reference evidence="7" key="1">
    <citation type="journal article" date="2023" name="Int. J. Syst. Evol. Microbiol.">
        <title>&lt;i&gt;Shewanella septentrionalis&lt;/i&gt; sp. nov. and &lt;i&gt;Shewanella holmiensis&lt;/i&gt; sp. nov., isolated from Baltic Sea water and sediments.</title>
        <authorList>
            <person name="Martin-Rodriguez A.J."/>
            <person name="Thorell K."/>
            <person name="Joffre E."/>
            <person name="Jensie-Markopoulos S."/>
            <person name="Moore E.R.B."/>
            <person name="Sjoling A."/>
        </authorList>
    </citation>
    <scope>NUCLEOTIDE SEQUENCE</scope>
    <source>
        <strain evidence="7">SP1S2-7</strain>
    </source>
</reference>
<keyword evidence="4" id="KW-0732">Signal</keyword>
<feature type="domain" description="Sialidase" evidence="6">
    <location>
        <begin position="624"/>
        <end position="929"/>
    </location>
</feature>
<comment type="caution">
    <text evidence="7">The sequence shown here is derived from an EMBL/GenBank/DDBJ whole genome shotgun (WGS) entry which is preliminary data.</text>
</comment>
<evidence type="ECO:0000256" key="2">
    <source>
        <dbReference type="ARBA" id="ARBA00009348"/>
    </source>
</evidence>
<dbReference type="GO" id="GO:0004308">
    <property type="term" value="F:exo-alpha-sialidase activity"/>
    <property type="evidence" value="ECO:0007669"/>
    <property type="project" value="UniProtKB-EC"/>
</dbReference>
<dbReference type="GO" id="GO:0009313">
    <property type="term" value="P:oligosaccharide catabolic process"/>
    <property type="evidence" value="ECO:0007669"/>
    <property type="project" value="TreeGrafter"/>
</dbReference>
<dbReference type="SUPFAM" id="SSF49899">
    <property type="entry name" value="Concanavalin A-like lectins/glucanases"/>
    <property type="match status" value="3"/>
</dbReference>
<dbReference type="Proteomes" id="UP001155546">
    <property type="component" value="Unassembled WGS sequence"/>
</dbReference>
<dbReference type="Pfam" id="PF13385">
    <property type="entry name" value="Laminin_G_3"/>
    <property type="match status" value="1"/>
</dbReference>
<dbReference type="PANTHER" id="PTHR10628:SF30">
    <property type="entry name" value="EXO-ALPHA-SIALIDASE"/>
    <property type="match status" value="1"/>
</dbReference>
<dbReference type="EMBL" id="JAMTCD010000005">
    <property type="protein sequence ID" value="MCT7941213.1"/>
    <property type="molecule type" value="Genomic_DNA"/>
</dbReference>
<evidence type="ECO:0000259" key="6">
    <source>
        <dbReference type="Pfam" id="PF13088"/>
    </source>
</evidence>
<dbReference type="Gene3D" id="2.120.10.10">
    <property type="match status" value="1"/>
</dbReference>
<dbReference type="EC" id="3.2.1.18" evidence="3"/>
<dbReference type="InterPro" id="IPR013320">
    <property type="entry name" value="ConA-like_dom_sf"/>
</dbReference>
<organism evidence="7 8">
    <name type="scientific">Shewanella holmiensis</name>
    <dbReference type="NCBI Taxonomy" id="2952222"/>
    <lineage>
        <taxon>Bacteria</taxon>
        <taxon>Pseudomonadati</taxon>
        <taxon>Pseudomonadota</taxon>
        <taxon>Gammaproteobacteria</taxon>
        <taxon>Alteromonadales</taxon>
        <taxon>Shewanellaceae</taxon>
        <taxon>Shewanella</taxon>
    </lineage>
</organism>
<evidence type="ECO:0000256" key="4">
    <source>
        <dbReference type="SAM" id="SignalP"/>
    </source>
</evidence>
<dbReference type="RefSeq" id="WP_261297632.1">
    <property type="nucleotide sequence ID" value="NZ_JAMTCD010000005.1"/>
</dbReference>
<dbReference type="GO" id="GO:0006689">
    <property type="term" value="P:ganglioside catabolic process"/>
    <property type="evidence" value="ECO:0007669"/>
    <property type="project" value="TreeGrafter"/>
</dbReference>
<feature type="signal peptide" evidence="4">
    <location>
        <begin position="1"/>
        <end position="18"/>
    </location>
</feature>
<dbReference type="InterPro" id="IPR015344">
    <property type="entry name" value="VCNA_lectin-like_dom"/>
</dbReference>
<feature type="domain" description="Vibrio cholerae neuraminidase lectin-like" evidence="5">
    <location>
        <begin position="441"/>
        <end position="586"/>
    </location>
</feature>
<protein>
    <recommendedName>
        <fullName evidence="3">exo-alpha-sialidase</fullName>
        <ecNumber evidence="3">3.2.1.18</ecNumber>
    </recommendedName>
</protein>
<dbReference type="CDD" id="cd15482">
    <property type="entry name" value="Sialidase_non-viral"/>
    <property type="match status" value="1"/>
</dbReference>
<keyword evidence="8" id="KW-1185">Reference proteome</keyword>
<dbReference type="SUPFAM" id="SSF50939">
    <property type="entry name" value="Sialidases"/>
    <property type="match status" value="1"/>
</dbReference>
<evidence type="ECO:0000256" key="1">
    <source>
        <dbReference type="ARBA" id="ARBA00000427"/>
    </source>
</evidence>
<evidence type="ECO:0000256" key="3">
    <source>
        <dbReference type="ARBA" id="ARBA00012733"/>
    </source>
</evidence>
<dbReference type="Pfam" id="PF09264">
    <property type="entry name" value="Sial-lect-inser"/>
    <property type="match status" value="2"/>
</dbReference>
<keyword evidence="7" id="KW-0326">Glycosidase</keyword>
<gene>
    <name evidence="7" type="ORF">NE535_05305</name>
</gene>
<sequence length="952" mass="103040">MQRISQLFFLFVTSCTLAFSSGYENYAEANTLVASFDASNSSSPSAQGWNNFTNGQATGSIVQDLGTPSWKTSGISGRAQWNVIPTAAINSQANTYGWTMTWRSRIESGAYVTDYYSNGEKRFLPILSINESGDLVVSLAGAGTYTLITASGSDSYHDYAIEFNANTQLATFSFDGVVIESDWIGESSNQNMIAWGNGSSNINGVAYYKNVAFSALGLNSPAEAQLVAQWNTAEVVFDGSSQYLTIDNDLAAVQHLSQGSIFTQFKATDTTATLFSASSSVDGSSEFAVLINTDGTLRVHARENGSFINDSKTTITYNNNQEHKALIMVNNEGTKIYVDGHLAYTGNATHFLSAVTQLDSMNIGRNYDSSGGQWYFKGSIYDTRIYDNVMTAKQAEELTRLSTIVARFDNKQHTDPVNAGWINDSAGSASGSLITEQDQPVWQANGTSGRAEWEVRPSAQINHDANSLGWKMTTISRVVSGGAISDYYANGTKRFLALLSINANGDLVANLEGGGSHTLVMSTGAQQYHTYEMIYDAQSGLATFSFDGTAIETWAGKASSQNVIVWGNGSSGTNGIANYRHVSFETFGSTPPIFESIVFQGGQEGVDGMSNYRIPSIVQSANNTLLAFIEGRPNGADPGQAGQINISLKRSIDMGRTWLPVQIIHQNPLYDYSDPRPFVDKATNTVYVFYVQWPDLCAQNGNCVGPNDANYLLYRKSTDNGLTWSDAVDVTSQVKDPTWRSINPGPGQGIQLQWQTQAQGNHNGRMIFPAIIRAGNSNFYVATVFSDDGGISWQKGQFTPISGPTEADMVELTDGTLLLSARNDGTAAGTRYHFLSSDAGITWTQISHDLVISKVDIGLTRYSAVRSGDTEDRIIVSAPIGTSSGPSRNNLGIWSSIDEGHTFGTPYQLVYGISAYSDILRLHDGSIGIIYEATGSTLLKYINFELAVTQPK</sequence>
<evidence type="ECO:0000313" key="7">
    <source>
        <dbReference type="EMBL" id="MCT7941213.1"/>
    </source>
</evidence>
<proteinExistence type="inferred from homology"/>
<dbReference type="PROSITE" id="PS51257">
    <property type="entry name" value="PROKAR_LIPOPROTEIN"/>
    <property type="match status" value="1"/>
</dbReference>
<name>A0A9X2WL18_9GAMM</name>
<evidence type="ECO:0000259" key="5">
    <source>
        <dbReference type="Pfam" id="PF09264"/>
    </source>
</evidence>
<accession>A0A9X2WL18</accession>
<dbReference type="InterPro" id="IPR036278">
    <property type="entry name" value="Sialidase_sf"/>
</dbReference>
<comment type="catalytic activity">
    <reaction evidence="1">
        <text>Hydrolysis of alpha-(2-&gt;3)-, alpha-(2-&gt;6)-, alpha-(2-&gt;8)- glycosidic linkages of terminal sialic acid residues in oligosaccharides, glycoproteins, glycolipids, colominic acid and synthetic substrates.</text>
        <dbReference type="EC" id="3.2.1.18"/>
    </reaction>
</comment>
<feature type="chain" id="PRO_5040954209" description="exo-alpha-sialidase" evidence="4">
    <location>
        <begin position="19"/>
        <end position="952"/>
    </location>
</feature>
<dbReference type="Gene3D" id="2.60.120.200">
    <property type="match status" value="3"/>
</dbReference>
<dbReference type="AlphaFoldDB" id="A0A9X2WL18"/>
<dbReference type="Pfam" id="PF13088">
    <property type="entry name" value="BNR_2"/>
    <property type="match status" value="1"/>
</dbReference>